<feature type="transmembrane region" description="Helical" evidence="1">
    <location>
        <begin position="129"/>
        <end position="155"/>
    </location>
</feature>
<dbReference type="Pfam" id="PF16481">
    <property type="entry name" value="DUF5058"/>
    <property type="match status" value="1"/>
</dbReference>
<proteinExistence type="predicted"/>
<organism evidence="2 3">
    <name type="scientific">Saxibacter everestensis</name>
    <dbReference type="NCBI Taxonomy" id="2909229"/>
    <lineage>
        <taxon>Bacteria</taxon>
        <taxon>Bacillati</taxon>
        <taxon>Actinomycetota</taxon>
        <taxon>Actinomycetes</taxon>
        <taxon>Micrococcales</taxon>
        <taxon>Brevibacteriaceae</taxon>
        <taxon>Saxibacter</taxon>
    </lineage>
</organism>
<feature type="transmembrane region" description="Helical" evidence="1">
    <location>
        <begin position="62"/>
        <end position="87"/>
    </location>
</feature>
<reference evidence="2 3" key="1">
    <citation type="submission" date="2023-05" db="EMBL/GenBank/DDBJ databases">
        <title>Lithophilousrod everest ZFBP1038 complete genpme.</title>
        <authorList>
            <person name="Tian M."/>
        </authorList>
    </citation>
    <scope>NUCLEOTIDE SEQUENCE [LARGE SCALE GENOMIC DNA]</scope>
    <source>
        <strain evidence="2 3">ZFBP1038</strain>
    </source>
</reference>
<evidence type="ECO:0000256" key="1">
    <source>
        <dbReference type="SAM" id="Phobius"/>
    </source>
</evidence>
<feature type="transmembrane region" description="Helical" evidence="1">
    <location>
        <begin position="167"/>
        <end position="187"/>
    </location>
</feature>
<evidence type="ECO:0000313" key="2">
    <source>
        <dbReference type="EMBL" id="WGW12026.1"/>
    </source>
</evidence>
<dbReference type="Proteomes" id="UP001209083">
    <property type="component" value="Chromosome"/>
</dbReference>
<dbReference type="EMBL" id="CP090958">
    <property type="protein sequence ID" value="WGW12026.1"/>
    <property type="molecule type" value="Genomic_DNA"/>
</dbReference>
<accession>A0ABY8QUW1</accession>
<keyword evidence="1" id="KW-0472">Membrane</keyword>
<keyword evidence="1" id="KW-1133">Transmembrane helix</keyword>
<gene>
    <name evidence="2" type="ORF">LWF01_18390</name>
</gene>
<dbReference type="RefSeq" id="WP_349638822.1">
    <property type="nucleotide sequence ID" value="NZ_CP090958.1"/>
</dbReference>
<feature type="transmembrane region" description="Helical" evidence="1">
    <location>
        <begin position="225"/>
        <end position="245"/>
    </location>
</feature>
<protein>
    <submittedName>
        <fullName evidence="2">DUF5058 family protein</fullName>
    </submittedName>
</protein>
<keyword evidence="1" id="KW-0812">Transmembrane</keyword>
<feature type="transmembrane region" description="Helical" evidence="1">
    <location>
        <begin position="193"/>
        <end position="213"/>
    </location>
</feature>
<feature type="transmembrane region" description="Helical" evidence="1">
    <location>
        <begin position="20"/>
        <end position="41"/>
    </location>
</feature>
<keyword evidence="3" id="KW-1185">Reference proteome</keyword>
<dbReference type="InterPro" id="IPR032479">
    <property type="entry name" value="DUF5058"/>
</dbReference>
<name>A0ABY8QUW1_9MICO</name>
<evidence type="ECO:0000313" key="3">
    <source>
        <dbReference type="Proteomes" id="UP001209083"/>
    </source>
</evidence>
<sequence length="248" mass="25375">MTSLSAQQGSADVSAIANTPFLWFIALAVFAVIAGQSVIYLRAAKKAAPDAGMTPEQMRTSFRSGAVAAIGPSLSIVLVAVALLPLFGTPPVLVRIGVIGSAATEVASATLAAGTQGAELGGEGYTSKVFVIAFFAMGLSGAMWMLATLILTPLLKRGDSKLRRVNPQVMAIVPAAALLAAFASLTVGELAKTPVHIITVIASAIAMSILLFVAKKLGQPWLNEWALGFSIVIGLVVAYFAHAAGLGA</sequence>